<dbReference type="AlphaFoldDB" id="A0A1G6Q4I6"/>
<gene>
    <name evidence="2" type="ORF">SAMN05216576_107249</name>
</gene>
<keyword evidence="3" id="KW-1185">Reference proteome</keyword>
<evidence type="ECO:0000313" key="2">
    <source>
        <dbReference type="EMBL" id="SDC87208.1"/>
    </source>
</evidence>
<reference evidence="3" key="1">
    <citation type="submission" date="2016-10" db="EMBL/GenBank/DDBJ databases">
        <authorList>
            <person name="Varghese N."/>
            <person name="Submissions S."/>
        </authorList>
    </citation>
    <scope>NUCLEOTIDE SEQUENCE [LARGE SCALE GENOMIC DNA]</scope>
    <source>
        <strain evidence="3">DSM 26382</strain>
    </source>
</reference>
<evidence type="ECO:0000313" key="3">
    <source>
        <dbReference type="Proteomes" id="UP000199467"/>
    </source>
</evidence>
<dbReference type="Proteomes" id="UP000199467">
    <property type="component" value="Unassembled WGS sequence"/>
</dbReference>
<feature type="chain" id="PRO_5011591395" evidence="1">
    <location>
        <begin position="23"/>
        <end position="206"/>
    </location>
</feature>
<dbReference type="RefSeq" id="WP_050412942.1">
    <property type="nucleotide sequence ID" value="NZ_JAAAMF010000006.1"/>
</dbReference>
<accession>A0A1G6Q4I6</accession>
<proteinExistence type="predicted"/>
<organism evidence="2 3">
    <name type="scientific">Ectopseudomonas chengduensis</name>
    <dbReference type="NCBI Taxonomy" id="489632"/>
    <lineage>
        <taxon>Bacteria</taxon>
        <taxon>Pseudomonadati</taxon>
        <taxon>Pseudomonadota</taxon>
        <taxon>Gammaproteobacteria</taxon>
        <taxon>Pseudomonadales</taxon>
        <taxon>Pseudomonadaceae</taxon>
        <taxon>Ectopseudomonas</taxon>
    </lineage>
</organism>
<evidence type="ECO:0000256" key="1">
    <source>
        <dbReference type="SAM" id="SignalP"/>
    </source>
</evidence>
<keyword evidence="1" id="KW-0732">Signal</keyword>
<dbReference type="EMBL" id="FMZQ01000007">
    <property type="protein sequence ID" value="SDC87208.1"/>
    <property type="molecule type" value="Genomic_DNA"/>
</dbReference>
<name>A0A1G6Q4I6_9GAMM</name>
<protein>
    <submittedName>
        <fullName evidence="2">Uncharacterized protein</fullName>
    </submittedName>
</protein>
<sequence length="206" mass="21838">MRAALQTFLAAAFSLCAMLAQAGGTATAGGLPSSLRPHENSTALLRFVGVIGEVSRPLPADQQAEGLSLLRKGASYDDVLSAIATPDGFQQQYNLLLDTPDGMPQLIQDRDVRKSGTLTVSASGMATTPTSISEGYILEVKPGFMVGSDTTVELELRHLLPEPSGTSLYQASGSKTMSSGEWQVLTWEHAGKHYAMLVQLESISPI</sequence>
<feature type="signal peptide" evidence="1">
    <location>
        <begin position="1"/>
        <end position="22"/>
    </location>
</feature>